<reference evidence="1 2" key="1">
    <citation type="submission" date="2019-02" db="EMBL/GenBank/DDBJ databases">
        <title>Deep-cultivation of Planctomycetes and their phenomic and genomic characterization uncovers novel biology.</title>
        <authorList>
            <person name="Wiegand S."/>
            <person name="Jogler M."/>
            <person name="Boedeker C."/>
            <person name="Pinto D."/>
            <person name="Vollmers J."/>
            <person name="Rivas-Marin E."/>
            <person name="Kohn T."/>
            <person name="Peeters S.H."/>
            <person name="Heuer A."/>
            <person name="Rast P."/>
            <person name="Oberbeckmann S."/>
            <person name="Bunk B."/>
            <person name="Jeske O."/>
            <person name="Meyerdierks A."/>
            <person name="Storesund J.E."/>
            <person name="Kallscheuer N."/>
            <person name="Luecker S."/>
            <person name="Lage O.M."/>
            <person name="Pohl T."/>
            <person name="Merkel B.J."/>
            <person name="Hornburger P."/>
            <person name="Mueller R.-W."/>
            <person name="Bruemmer F."/>
            <person name="Labrenz M."/>
            <person name="Spormann A.M."/>
            <person name="Op den Camp H."/>
            <person name="Overmann J."/>
            <person name="Amann R."/>
            <person name="Jetten M.S.M."/>
            <person name="Mascher T."/>
            <person name="Medema M.H."/>
            <person name="Devos D.P."/>
            <person name="Kaster A.-K."/>
            <person name="Ovreas L."/>
            <person name="Rohde M."/>
            <person name="Galperin M.Y."/>
            <person name="Jogler C."/>
        </authorList>
    </citation>
    <scope>NUCLEOTIDE SEQUENCE [LARGE SCALE GENOMIC DNA]</scope>
    <source>
        <strain evidence="1 2">HG66A1</strain>
    </source>
</reference>
<evidence type="ECO:0000313" key="1">
    <source>
        <dbReference type="EMBL" id="QDT22052.1"/>
    </source>
</evidence>
<name>A0A517PRQ3_9PLAN</name>
<dbReference type="Proteomes" id="UP000320421">
    <property type="component" value="Chromosome"/>
</dbReference>
<accession>A0A517PRQ3</accession>
<protein>
    <submittedName>
        <fullName evidence="1">Uncharacterized protein</fullName>
    </submittedName>
</protein>
<dbReference type="EMBL" id="CP036266">
    <property type="protein sequence ID" value="QDT22052.1"/>
    <property type="molecule type" value="Genomic_DNA"/>
</dbReference>
<dbReference type="AlphaFoldDB" id="A0A517PRQ3"/>
<proteinExistence type="predicted"/>
<sequence>MMTAFEDVMFNIHGGFRCIQCQKFHAIRDYKPFCCFCGAKQPAEKDIEKLKLSLGPCSDKRLTYDLEEIKTILHKYQGFSVRVNEYGLSHKTLLLEIKLSDEAFDSLYLSCIGTDFIKTPTDSWNSELEIAWSSYRDKTKVVLTDKIENFRIECGAVWLFVDKDLDLSGSS</sequence>
<gene>
    <name evidence="1" type="ORF">HG66A1_38580</name>
</gene>
<dbReference type="RefSeq" id="WP_145187300.1">
    <property type="nucleotide sequence ID" value="NZ_CP036266.1"/>
</dbReference>
<keyword evidence="2" id="KW-1185">Reference proteome</keyword>
<organism evidence="1 2">
    <name type="scientific">Gimesia chilikensis</name>
    <dbReference type="NCBI Taxonomy" id="2605989"/>
    <lineage>
        <taxon>Bacteria</taxon>
        <taxon>Pseudomonadati</taxon>
        <taxon>Planctomycetota</taxon>
        <taxon>Planctomycetia</taxon>
        <taxon>Planctomycetales</taxon>
        <taxon>Planctomycetaceae</taxon>
        <taxon>Gimesia</taxon>
    </lineage>
</organism>
<evidence type="ECO:0000313" key="2">
    <source>
        <dbReference type="Proteomes" id="UP000320421"/>
    </source>
</evidence>